<dbReference type="PANTHER" id="PTHR12241:SF145">
    <property type="entry name" value="TUBULIN POLYGLUTAMYLASE TTLL5"/>
    <property type="match status" value="1"/>
</dbReference>
<comment type="catalytic activity">
    <reaction evidence="5">
        <text>L-glutamyl-[protein] + L-glutamate + ATP = gamma-L-glutamyl-L-glutamyl-[protein] + ADP + phosphate + H(+)</text>
        <dbReference type="Rhea" id="RHEA:60144"/>
        <dbReference type="Rhea" id="RHEA-COMP:10208"/>
        <dbReference type="Rhea" id="RHEA-COMP:15517"/>
        <dbReference type="ChEBI" id="CHEBI:15378"/>
        <dbReference type="ChEBI" id="CHEBI:29973"/>
        <dbReference type="ChEBI" id="CHEBI:29985"/>
        <dbReference type="ChEBI" id="CHEBI:30616"/>
        <dbReference type="ChEBI" id="CHEBI:43474"/>
        <dbReference type="ChEBI" id="CHEBI:143622"/>
        <dbReference type="ChEBI" id="CHEBI:456216"/>
    </reaction>
    <physiologicalReaction direction="left-to-right" evidence="5">
        <dbReference type="Rhea" id="RHEA:60145"/>
    </physiologicalReaction>
</comment>
<comment type="caution">
    <text evidence="7">The sequence shown here is derived from an EMBL/GenBank/DDBJ whole genome shotgun (WGS) entry which is preliminary data.</text>
</comment>
<dbReference type="Gene3D" id="3.30.470.20">
    <property type="entry name" value="ATP-grasp fold, B domain"/>
    <property type="match status" value="1"/>
</dbReference>
<reference evidence="7 8" key="1">
    <citation type="journal article" date="2024" name="Science">
        <title>Giant polyketide synthase enzymes in the biosynthesis of giant marine polyether toxins.</title>
        <authorList>
            <person name="Fallon T.R."/>
            <person name="Shende V.V."/>
            <person name="Wierzbicki I.H."/>
            <person name="Pendleton A.L."/>
            <person name="Watervoot N.F."/>
            <person name="Auber R.P."/>
            <person name="Gonzalez D.J."/>
            <person name="Wisecaver J.H."/>
            <person name="Moore B.S."/>
        </authorList>
    </citation>
    <scope>NUCLEOTIDE SEQUENCE [LARGE SCALE GENOMIC DNA]</scope>
    <source>
        <strain evidence="7 8">12B1</strain>
    </source>
</reference>
<dbReference type="GO" id="GO:0005524">
    <property type="term" value="F:ATP binding"/>
    <property type="evidence" value="ECO:0007669"/>
    <property type="project" value="UniProtKB-KW"/>
</dbReference>
<organism evidence="7 8">
    <name type="scientific">Prymnesium parvum</name>
    <name type="common">Toxic golden alga</name>
    <dbReference type="NCBI Taxonomy" id="97485"/>
    <lineage>
        <taxon>Eukaryota</taxon>
        <taxon>Haptista</taxon>
        <taxon>Haptophyta</taxon>
        <taxon>Prymnesiophyceae</taxon>
        <taxon>Prymnesiales</taxon>
        <taxon>Prymnesiaceae</taxon>
        <taxon>Prymnesium</taxon>
    </lineage>
</organism>
<dbReference type="AlphaFoldDB" id="A0AB34J4C9"/>
<dbReference type="GO" id="GO:0015631">
    <property type="term" value="F:tubulin binding"/>
    <property type="evidence" value="ECO:0007669"/>
    <property type="project" value="TreeGrafter"/>
</dbReference>
<dbReference type="SUPFAM" id="SSF56059">
    <property type="entry name" value="Glutathione synthetase ATP-binding domain-like"/>
    <property type="match status" value="1"/>
</dbReference>
<accession>A0AB34J4C9</accession>
<dbReference type="PROSITE" id="PS51221">
    <property type="entry name" value="TTL"/>
    <property type="match status" value="1"/>
</dbReference>
<keyword evidence="1" id="KW-0436">Ligase</keyword>
<dbReference type="EMBL" id="JBGBPQ010000013">
    <property type="protein sequence ID" value="KAL1512217.1"/>
    <property type="molecule type" value="Genomic_DNA"/>
</dbReference>
<keyword evidence="2" id="KW-0547">Nucleotide-binding</keyword>
<feature type="region of interest" description="Disordered" evidence="6">
    <location>
        <begin position="402"/>
        <end position="450"/>
    </location>
</feature>
<dbReference type="GO" id="GO:0070740">
    <property type="term" value="F:tubulin-glutamic acid ligase activity"/>
    <property type="evidence" value="ECO:0007669"/>
    <property type="project" value="TreeGrafter"/>
</dbReference>
<keyword evidence="8" id="KW-1185">Reference proteome</keyword>
<evidence type="ECO:0000313" key="7">
    <source>
        <dbReference type="EMBL" id="KAL1512217.1"/>
    </source>
</evidence>
<evidence type="ECO:0000313" key="8">
    <source>
        <dbReference type="Proteomes" id="UP001515480"/>
    </source>
</evidence>
<dbReference type="PANTHER" id="PTHR12241">
    <property type="entry name" value="TUBULIN POLYGLUTAMYLASE"/>
    <property type="match status" value="1"/>
</dbReference>
<dbReference type="Proteomes" id="UP001515480">
    <property type="component" value="Unassembled WGS sequence"/>
</dbReference>
<gene>
    <name evidence="7" type="ORF">AB1Y20_005480</name>
</gene>
<feature type="compositionally biased region" description="Low complexity" evidence="6">
    <location>
        <begin position="403"/>
        <end position="432"/>
    </location>
</feature>
<sequence length="504" mass="56224">MADADDAILFEVVPGQLPRVVFRLPPHHDCEDTWQDRPLRATPNGVRLTYHNNSKTLQNSNVLQVILRDHGFDREERLDGDWNIFWCAGQVDPSELRRLKPHQKVNKFPKASVLTLKSNLWVHFARMQRVHGAAKFGYMPQTFLLPNQAPQLEECMAQDMARGDDSTWIVKPAASYCGKGIFLHRASSPAENVQQHRGVACRYLADPFLLDGLKSDIRLYVLVTGWHPLTVYLFEDGLARFATEPYSKDAIDRRCMHLTNYSLNKHSKHFVKNTDAEQDGVGTKWSLAAFKRRVEQALGVQRAKEVWEEVDELVVKTAIASSATTNEGLRSYLPSAARGQPNTQCFQLFGFDVMLDSTGRPWLLEVNLDPALRTESPLDLKIKSAMLVDLLNLIAVQVPSPDAPAEAADAPPHPAAGEAAEAGPAVTAEAEPQGGGEASEVGRAAPHTHTKEQMEAVLRHVNAEYARSKQGRWRRLLPSASSAKYAEFFEPHHHCNALPFDVSP</sequence>
<dbReference type="GO" id="GO:0000226">
    <property type="term" value="P:microtubule cytoskeleton organization"/>
    <property type="evidence" value="ECO:0007669"/>
    <property type="project" value="TreeGrafter"/>
</dbReference>
<keyword evidence="3" id="KW-0067">ATP-binding</keyword>
<proteinExistence type="predicted"/>
<name>A0AB34J4C9_PRYPA</name>
<evidence type="ECO:0000256" key="3">
    <source>
        <dbReference type="ARBA" id="ARBA00022840"/>
    </source>
</evidence>
<dbReference type="GO" id="GO:0036064">
    <property type="term" value="C:ciliary basal body"/>
    <property type="evidence" value="ECO:0007669"/>
    <property type="project" value="TreeGrafter"/>
</dbReference>
<evidence type="ECO:0000256" key="2">
    <source>
        <dbReference type="ARBA" id="ARBA00022741"/>
    </source>
</evidence>
<evidence type="ECO:0000256" key="5">
    <source>
        <dbReference type="ARBA" id="ARBA00049274"/>
    </source>
</evidence>
<dbReference type="Pfam" id="PF03133">
    <property type="entry name" value="TTL"/>
    <property type="match status" value="1"/>
</dbReference>
<dbReference type="InterPro" id="IPR004344">
    <property type="entry name" value="TTL/TTLL_fam"/>
</dbReference>
<evidence type="ECO:0000256" key="1">
    <source>
        <dbReference type="ARBA" id="ARBA00022598"/>
    </source>
</evidence>
<evidence type="ECO:0000256" key="6">
    <source>
        <dbReference type="SAM" id="MobiDB-lite"/>
    </source>
</evidence>
<protein>
    <recommendedName>
        <fullName evidence="4">Tubulin--tyrosine ligase-like protein 5</fullName>
    </recommendedName>
</protein>
<evidence type="ECO:0000256" key="4">
    <source>
        <dbReference type="ARBA" id="ARBA00041448"/>
    </source>
</evidence>